<dbReference type="EMBL" id="CAICTM010001335">
    <property type="protein sequence ID" value="CAB9522756.1"/>
    <property type="molecule type" value="Genomic_DNA"/>
</dbReference>
<sequence>MLVKPMPNMIALGRGGMANNHVGNKEYRTIIARHKTAYLGAKRRKDKHVIVKQVFVQLKERGFTFVEKIGESWVEASTKRSRGKVVQALREGAPTLRKGKKTEDLAATGTVTEQGAPATDGDDDNNDAWVDMMLSQNDEMEVDHWKQLFDQDSLPLLPCISFEAEEDAGWQEVDSFLRVLDMYM</sequence>
<keyword evidence="4" id="KW-1185">Reference proteome</keyword>
<evidence type="ECO:0000313" key="3">
    <source>
        <dbReference type="EMBL" id="CAB9522756.1"/>
    </source>
</evidence>
<protein>
    <recommendedName>
        <fullName evidence="2">DUF6824 domain-containing protein</fullName>
    </recommendedName>
</protein>
<comment type="caution">
    <text evidence="3">The sequence shown here is derived from an EMBL/GenBank/DDBJ whole genome shotgun (WGS) entry which is preliminary data.</text>
</comment>
<accession>A0A9N8EK37</accession>
<feature type="region of interest" description="Disordered" evidence="1">
    <location>
        <begin position="96"/>
        <end position="124"/>
    </location>
</feature>
<name>A0A9N8EK37_9STRA</name>
<evidence type="ECO:0000259" key="2">
    <source>
        <dbReference type="Pfam" id="PF20710"/>
    </source>
</evidence>
<organism evidence="3 4">
    <name type="scientific">Seminavis robusta</name>
    <dbReference type="NCBI Taxonomy" id="568900"/>
    <lineage>
        <taxon>Eukaryota</taxon>
        <taxon>Sar</taxon>
        <taxon>Stramenopiles</taxon>
        <taxon>Ochrophyta</taxon>
        <taxon>Bacillariophyta</taxon>
        <taxon>Bacillariophyceae</taxon>
        <taxon>Bacillariophycidae</taxon>
        <taxon>Naviculales</taxon>
        <taxon>Naviculaceae</taxon>
        <taxon>Seminavis</taxon>
    </lineage>
</organism>
<reference evidence="3" key="1">
    <citation type="submission" date="2020-06" db="EMBL/GenBank/DDBJ databases">
        <authorList>
            <consortium name="Plant Systems Biology data submission"/>
        </authorList>
    </citation>
    <scope>NUCLEOTIDE SEQUENCE</scope>
    <source>
        <strain evidence="3">D6</strain>
    </source>
</reference>
<feature type="domain" description="DUF6824" evidence="2">
    <location>
        <begin position="12"/>
        <end position="91"/>
    </location>
</feature>
<dbReference type="Proteomes" id="UP001153069">
    <property type="component" value="Unassembled WGS sequence"/>
</dbReference>
<dbReference type="InterPro" id="IPR049227">
    <property type="entry name" value="DUF6824"/>
</dbReference>
<evidence type="ECO:0000313" key="4">
    <source>
        <dbReference type="Proteomes" id="UP001153069"/>
    </source>
</evidence>
<gene>
    <name evidence="3" type="ORF">SEMRO_1337_G264120.1</name>
</gene>
<proteinExistence type="predicted"/>
<dbReference type="Pfam" id="PF20710">
    <property type="entry name" value="DUF6824"/>
    <property type="match status" value="1"/>
</dbReference>
<dbReference type="AlphaFoldDB" id="A0A9N8EK37"/>
<evidence type="ECO:0000256" key="1">
    <source>
        <dbReference type="SAM" id="MobiDB-lite"/>
    </source>
</evidence>